<organism evidence="16 17">
    <name type="scientific">Homarus americanus</name>
    <name type="common">American lobster</name>
    <dbReference type="NCBI Taxonomy" id="6706"/>
    <lineage>
        <taxon>Eukaryota</taxon>
        <taxon>Metazoa</taxon>
        <taxon>Ecdysozoa</taxon>
        <taxon>Arthropoda</taxon>
        <taxon>Crustacea</taxon>
        <taxon>Multicrustacea</taxon>
        <taxon>Malacostraca</taxon>
        <taxon>Eumalacostraca</taxon>
        <taxon>Eucarida</taxon>
        <taxon>Decapoda</taxon>
        <taxon>Pleocyemata</taxon>
        <taxon>Astacidea</taxon>
        <taxon>Nephropoidea</taxon>
        <taxon>Nephropidae</taxon>
        <taxon>Homarus</taxon>
    </lineage>
</organism>
<keyword evidence="11" id="KW-0460">Magnesium</keyword>
<evidence type="ECO:0000256" key="7">
    <source>
        <dbReference type="ARBA" id="ARBA00022723"/>
    </source>
</evidence>
<feature type="domain" description="Phosphofructokinase" evidence="15">
    <location>
        <begin position="168"/>
        <end position="376"/>
    </location>
</feature>
<comment type="cofactor">
    <cofactor evidence="1">
        <name>Mg(2+)</name>
        <dbReference type="ChEBI" id="CHEBI:18420"/>
    </cofactor>
</comment>
<dbReference type="AlphaFoldDB" id="A0A8J5MUJ2"/>
<keyword evidence="7" id="KW-0479">Metal-binding</keyword>
<dbReference type="Gene3D" id="3.40.50.450">
    <property type="match status" value="1"/>
</dbReference>
<evidence type="ECO:0000256" key="5">
    <source>
        <dbReference type="ARBA" id="ARBA00022490"/>
    </source>
</evidence>
<evidence type="ECO:0000256" key="1">
    <source>
        <dbReference type="ARBA" id="ARBA00001946"/>
    </source>
</evidence>
<evidence type="ECO:0000313" key="16">
    <source>
        <dbReference type="EMBL" id="KAG7163489.1"/>
    </source>
</evidence>
<evidence type="ECO:0000256" key="8">
    <source>
        <dbReference type="ARBA" id="ARBA00022741"/>
    </source>
</evidence>
<evidence type="ECO:0000313" key="17">
    <source>
        <dbReference type="Proteomes" id="UP000747542"/>
    </source>
</evidence>
<protein>
    <recommendedName>
        <fullName evidence="4">6-phosphofructokinase</fullName>
        <ecNumber evidence="4">2.7.1.11</ecNumber>
    </recommendedName>
</protein>
<feature type="compositionally biased region" description="Basic and acidic residues" evidence="14">
    <location>
        <begin position="60"/>
        <end position="77"/>
    </location>
</feature>
<evidence type="ECO:0000256" key="11">
    <source>
        <dbReference type="ARBA" id="ARBA00022842"/>
    </source>
</evidence>
<proteinExistence type="predicted"/>
<evidence type="ECO:0000256" key="12">
    <source>
        <dbReference type="ARBA" id="ARBA00023152"/>
    </source>
</evidence>
<dbReference type="InterPro" id="IPR035966">
    <property type="entry name" value="PKF_sf"/>
</dbReference>
<evidence type="ECO:0000256" key="4">
    <source>
        <dbReference type="ARBA" id="ARBA00012055"/>
    </source>
</evidence>
<keyword evidence="6" id="KW-0808">Transferase</keyword>
<evidence type="ECO:0000256" key="3">
    <source>
        <dbReference type="ARBA" id="ARBA00004679"/>
    </source>
</evidence>
<dbReference type="GO" id="GO:0003872">
    <property type="term" value="F:6-phosphofructokinase activity"/>
    <property type="evidence" value="ECO:0007669"/>
    <property type="project" value="UniProtKB-EC"/>
</dbReference>
<sequence length="392" mass="43012">MEAQARLNQPGVSVKPKIPRGQVKRYLKEFADAKEAGRFAHLPPEQLAKLEEEVTTAATDADKSKDLEEFLRAVREDQDTEDGPGTSEAREAQPIPSEGKFFTSQPTQEFEEPAPIEEVIPPPPTFPEDPWQAFIDYMASTEGSQDAHIVLGQEGHIIERGMHKGKGIAVLTSGGDSQGMNAAVRAVVRMGLYVGARVYFIKEGYQGMVDGGEHIAEAHWSSVSGIIHKGGTVIGSARCKDFRDREGRLKAAKNLVKHGITNLVVIGEEKQSYSHLNIVGMVGSIDNDFCGTDMTIGTDSALHRIIEAVDAIAATAYSHQRCFILEVMGRHCGYLALVAALTSEADFVFIPENPPAENWREKICNKLQQARLNSSTIFIFIVYGVHMLQCFT</sequence>
<keyword evidence="10" id="KW-0067">ATP-binding</keyword>
<keyword evidence="5" id="KW-0963">Cytoplasm</keyword>
<evidence type="ECO:0000256" key="2">
    <source>
        <dbReference type="ARBA" id="ARBA00004496"/>
    </source>
</evidence>
<feature type="region of interest" description="Disordered" evidence="14">
    <location>
        <begin position="53"/>
        <end position="112"/>
    </location>
</feature>
<feature type="non-terminal residue" evidence="16">
    <location>
        <position position="1"/>
    </location>
</feature>
<dbReference type="PANTHER" id="PTHR13697">
    <property type="entry name" value="PHOSPHOFRUCTOKINASE"/>
    <property type="match status" value="1"/>
</dbReference>
<dbReference type="GO" id="GO:0030388">
    <property type="term" value="P:fructose 1,6-bisphosphate metabolic process"/>
    <property type="evidence" value="ECO:0007669"/>
    <property type="project" value="TreeGrafter"/>
</dbReference>
<gene>
    <name evidence="16" type="primary">Pfk-L2</name>
    <name evidence="16" type="ORF">Hamer_G002672</name>
</gene>
<comment type="caution">
    <text evidence="16">The sequence shown here is derived from an EMBL/GenBank/DDBJ whole genome shotgun (WGS) entry which is preliminary data.</text>
</comment>
<evidence type="ECO:0000256" key="10">
    <source>
        <dbReference type="ARBA" id="ARBA00022840"/>
    </source>
</evidence>
<comment type="catalytic activity">
    <reaction evidence="13">
        <text>beta-D-fructose 6-phosphate + ATP = beta-D-fructose 1,6-bisphosphate + ADP + H(+)</text>
        <dbReference type="Rhea" id="RHEA:16109"/>
        <dbReference type="ChEBI" id="CHEBI:15378"/>
        <dbReference type="ChEBI" id="CHEBI:30616"/>
        <dbReference type="ChEBI" id="CHEBI:32966"/>
        <dbReference type="ChEBI" id="CHEBI:57634"/>
        <dbReference type="ChEBI" id="CHEBI:456216"/>
        <dbReference type="EC" id="2.7.1.11"/>
    </reaction>
</comment>
<keyword evidence="9" id="KW-0418">Kinase</keyword>
<evidence type="ECO:0000256" key="9">
    <source>
        <dbReference type="ARBA" id="ARBA00022777"/>
    </source>
</evidence>
<accession>A0A8J5MUJ2</accession>
<evidence type="ECO:0000256" key="14">
    <source>
        <dbReference type="SAM" id="MobiDB-lite"/>
    </source>
</evidence>
<dbReference type="GO" id="GO:0042802">
    <property type="term" value="F:identical protein binding"/>
    <property type="evidence" value="ECO:0007669"/>
    <property type="project" value="TreeGrafter"/>
</dbReference>
<dbReference type="GO" id="GO:0061621">
    <property type="term" value="P:canonical glycolysis"/>
    <property type="evidence" value="ECO:0007669"/>
    <property type="project" value="TreeGrafter"/>
</dbReference>
<evidence type="ECO:0000256" key="6">
    <source>
        <dbReference type="ARBA" id="ARBA00022679"/>
    </source>
</evidence>
<dbReference type="GO" id="GO:0046872">
    <property type="term" value="F:metal ion binding"/>
    <property type="evidence" value="ECO:0007669"/>
    <property type="project" value="UniProtKB-KW"/>
</dbReference>
<dbReference type="PANTHER" id="PTHR13697:SF4">
    <property type="entry name" value="ATP-DEPENDENT 6-PHOSPHOFRUCTOKINASE"/>
    <property type="match status" value="1"/>
</dbReference>
<dbReference type="EC" id="2.7.1.11" evidence="4"/>
<dbReference type="UniPathway" id="UPA00109">
    <property type="reaction ID" value="UER00182"/>
</dbReference>
<keyword evidence="8" id="KW-0547">Nucleotide-binding</keyword>
<dbReference type="GO" id="GO:0048029">
    <property type="term" value="F:monosaccharide binding"/>
    <property type="evidence" value="ECO:0007669"/>
    <property type="project" value="TreeGrafter"/>
</dbReference>
<dbReference type="GO" id="GO:0005945">
    <property type="term" value="C:6-phosphofructokinase complex"/>
    <property type="evidence" value="ECO:0007669"/>
    <property type="project" value="TreeGrafter"/>
</dbReference>
<keyword evidence="12" id="KW-0324">Glycolysis</keyword>
<dbReference type="SUPFAM" id="SSF53784">
    <property type="entry name" value="Phosphofructokinase"/>
    <property type="match status" value="1"/>
</dbReference>
<dbReference type="Pfam" id="PF00365">
    <property type="entry name" value="PFK"/>
    <property type="match status" value="1"/>
</dbReference>
<comment type="pathway">
    <text evidence="3">Carbohydrate degradation; glycolysis; D-glyceraldehyde 3-phosphate and glycerone phosphate from D-glucose: step 3/4.</text>
</comment>
<dbReference type="GO" id="GO:0006002">
    <property type="term" value="P:fructose 6-phosphate metabolic process"/>
    <property type="evidence" value="ECO:0007669"/>
    <property type="project" value="InterPro"/>
</dbReference>
<dbReference type="GO" id="GO:0070095">
    <property type="term" value="F:fructose-6-phosphate binding"/>
    <property type="evidence" value="ECO:0007669"/>
    <property type="project" value="TreeGrafter"/>
</dbReference>
<dbReference type="GO" id="GO:0016208">
    <property type="term" value="F:AMP binding"/>
    <property type="evidence" value="ECO:0007669"/>
    <property type="project" value="TreeGrafter"/>
</dbReference>
<dbReference type="InterPro" id="IPR000023">
    <property type="entry name" value="Phosphofructokinase_dom"/>
</dbReference>
<dbReference type="InterPro" id="IPR022953">
    <property type="entry name" value="ATP_PFK"/>
</dbReference>
<dbReference type="Proteomes" id="UP000747542">
    <property type="component" value="Unassembled WGS sequence"/>
</dbReference>
<evidence type="ECO:0000259" key="15">
    <source>
        <dbReference type="Pfam" id="PF00365"/>
    </source>
</evidence>
<dbReference type="GO" id="GO:0005524">
    <property type="term" value="F:ATP binding"/>
    <property type="evidence" value="ECO:0007669"/>
    <property type="project" value="UniProtKB-KW"/>
</dbReference>
<comment type="subcellular location">
    <subcellularLocation>
        <location evidence="2">Cytoplasm</location>
    </subcellularLocation>
</comment>
<dbReference type="PRINTS" id="PR00476">
    <property type="entry name" value="PHFRCTKINASE"/>
</dbReference>
<keyword evidence="17" id="KW-1185">Reference proteome</keyword>
<reference evidence="16" key="1">
    <citation type="journal article" date="2021" name="Sci. Adv.">
        <title>The American lobster genome reveals insights on longevity, neural, and immune adaptations.</title>
        <authorList>
            <person name="Polinski J.M."/>
            <person name="Zimin A.V."/>
            <person name="Clark K.F."/>
            <person name="Kohn A.B."/>
            <person name="Sadowski N."/>
            <person name="Timp W."/>
            <person name="Ptitsyn A."/>
            <person name="Khanna P."/>
            <person name="Romanova D.Y."/>
            <person name="Williams P."/>
            <person name="Greenwood S.J."/>
            <person name="Moroz L.L."/>
            <person name="Walt D.R."/>
            <person name="Bodnar A.G."/>
        </authorList>
    </citation>
    <scope>NUCLEOTIDE SEQUENCE</scope>
    <source>
        <strain evidence="16">GMGI-L3</strain>
    </source>
</reference>
<dbReference type="EMBL" id="JAHLQT010026447">
    <property type="protein sequence ID" value="KAG7163489.1"/>
    <property type="molecule type" value="Genomic_DNA"/>
</dbReference>
<name>A0A8J5MUJ2_HOMAM</name>
<evidence type="ECO:0000256" key="13">
    <source>
        <dbReference type="ARBA" id="ARBA00048070"/>
    </source>
</evidence>